<dbReference type="Proteomes" id="UP000758603">
    <property type="component" value="Unassembled WGS sequence"/>
</dbReference>
<dbReference type="PANTHER" id="PTHR31736:SF9">
    <property type="entry name" value="ENDO-XYLOGALACTURONAN HYDROLASE A-RELATED"/>
    <property type="match status" value="1"/>
</dbReference>
<comment type="similarity">
    <text evidence="2 14">Belongs to the glycosyl hydrolase 28 family.</text>
</comment>
<evidence type="ECO:0000256" key="14">
    <source>
        <dbReference type="RuleBase" id="RU361169"/>
    </source>
</evidence>
<dbReference type="SUPFAM" id="SSF51126">
    <property type="entry name" value="Pectin lyase-like"/>
    <property type="match status" value="1"/>
</dbReference>
<evidence type="ECO:0000256" key="10">
    <source>
        <dbReference type="ARBA" id="ARBA00023316"/>
    </source>
</evidence>
<name>A0A9P8UG55_9PEZI</name>
<dbReference type="PANTHER" id="PTHR31736">
    <property type="match status" value="1"/>
</dbReference>
<evidence type="ECO:0000256" key="12">
    <source>
        <dbReference type="ARBA" id="ARBA00037278"/>
    </source>
</evidence>
<keyword evidence="6 14" id="KW-0378">Hydrolase</keyword>
<comment type="caution">
    <text evidence="16">The sequence shown here is derived from an EMBL/GenBank/DDBJ whole genome shotgun (WGS) entry which is preliminary data.</text>
</comment>
<keyword evidence="8" id="KW-0119">Carbohydrate metabolism</keyword>
<feature type="active site" evidence="13">
    <location>
        <position position="248"/>
    </location>
</feature>
<dbReference type="Pfam" id="PF00295">
    <property type="entry name" value="Glyco_hydro_28"/>
    <property type="match status" value="1"/>
</dbReference>
<dbReference type="RefSeq" id="XP_045955858.1">
    <property type="nucleotide sequence ID" value="XM_046096248.1"/>
</dbReference>
<keyword evidence="4 15" id="KW-0732">Signal</keyword>
<keyword evidence="11" id="KW-0624">Polysaccharide degradation</keyword>
<reference evidence="16" key="1">
    <citation type="journal article" date="2021" name="Nat. Commun.">
        <title>Genetic determinants of endophytism in the Arabidopsis root mycobiome.</title>
        <authorList>
            <person name="Mesny F."/>
            <person name="Miyauchi S."/>
            <person name="Thiergart T."/>
            <person name="Pickel B."/>
            <person name="Atanasova L."/>
            <person name="Karlsson M."/>
            <person name="Huettel B."/>
            <person name="Barry K.W."/>
            <person name="Haridas S."/>
            <person name="Chen C."/>
            <person name="Bauer D."/>
            <person name="Andreopoulos W."/>
            <person name="Pangilinan J."/>
            <person name="LaButti K."/>
            <person name="Riley R."/>
            <person name="Lipzen A."/>
            <person name="Clum A."/>
            <person name="Drula E."/>
            <person name="Henrissat B."/>
            <person name="Kohler A."/>
            <person name="Grigoriev I.V."/>
            <person name="Martin F.M."/>
            <person name="Hacquard S."/>
        </authorList>
    </citation>
    <scope>NUCLEOTIDE SEQUENCE</scope>
    <source>
        <strain evidence="16">MPI-SDFR-AT-0073</strain>
    </source>
</reference>
<evidence type="ECO:0000256" key="13">
    <source>
        <dbReference type="PROSITE-ProRule" id="PRU10052"/>
    </source>
</evidence>
<comment type="function">
    <text evidence="12">Pectinolytic enzyme involved in the degradation of xylogalacturonan (xga), a galacturonan backbone heavily substituted with xylose, and which is one important component of the hairy regions of pectin. Activity requires a galacturonic acid backbone substituted with xylose.</text>
</comment>
<dbReference type="InterPro" id="IPR012334">
    <property type="entry name" value="Pectin_lyas_fold"/>
</dbReference>
<evidence type="ECO:0000256" key="9">
    <source>
        <dbReference type="ARBA" id="ARBA00023295"/>
    </source>
</evidence>
<dbReference type="GO" id="GO:0000272">
    <property type="term" value="P:polysaccharide catabolic process"/>
    <property type="evidence" value="ECO:0007669"/>
    <property type="project" value="UniProtKB-KW"/>
</dbReference>
<keyword evidence="5" id="KW-0677">Repeat</keyword>
<sequence length="405" mass="41853">MFRILPAAFLAASASASVLLAREPPTRVIERASTCTPVAGNSGSIDDVPALQSAISNCASGTIYIPPSTTYYVNSVLDLTGCAGCTLQIEGTLKIASDTDYWNGKTAQILADDITGLKIISSTGSGLIDGNGQNAYDLFAEDSSYDRPTLLYITGSSKNVVVQNLRIKNPPNVFVSATSGTSNIQFSSLTLSATSKSVNPAKNTDGFDISGSYITMNDIDITNDDDCIAFKPGANYVTVTDVTCTGSHGLSVGSLGNKHGATDTVSNIYVNGATMVDSTKAAGIKLYPAGADHGTAVVKNVTWENVVVNNCDYAFQIQSCYSEDTDYCEDTPSTATLTGIVVKGFSGTTSDKYEPTVANINCPAGGTCDVALSGMTVKPPSGSAEYLCANTPSSLGITCTSGASG</sequence>
<evidence type="ECO:0000256" key="4">
    <source>
        <dbReference type="ARBA" id="ARBA00022729"/>
    </source>
</evidence>
<dbReference type="GO" id="GO:0005576">
    <property type="term" value="C:extracellular region"/>
    <property type="evidence" value="ECO:0007669"/>
    <property type="project" value="UniProtKB-SubCell"/>
</dbReference>
<evidence type="ECO:0000256" key="6">
    <source>
        <dbReference type="ARBA" id="ARBA00022801"/>
    </source>
</evidence>
<dbReference type="InterPro" id="IPR011050">
    <property type="entry name" value="Pectin_lyase_fold/virulence"/>
</dbReference>
<dbReference type="InterPro" id="IPR000743">
    <property type="entry name" value="Glyco_hydro_28"/>
</dbReference>
<dbReference type="OrthoDB" id="187139at2759"/>
<evidence type="ECO:0000256" key="7">
    <source>
        <dbReference type="ARBA" id="ARBA00023180"/>
    </source>
</evidence>
<gene>
    <name evidence="16" type="ORF">BKA67DRAFT_332053</name>
</gene>
<evidence type="ECO:0000313" key="17">
    <source>
        <dbReference type="Proteomes" id="UP000758603"/>
    </source>
</evidence>
<dbReference type="PROSITE" id="PS00502">
    <property type="entry name" value="POLYGALACTURONASE"/>
    <property type="match status" value="1"/>
</dbReference>
<dbReference type="EMBL" id="JAGPXC010000006">
    <property type="protein sequence ID" value="KAH6651580.1"/>
    <property type="molecule type" value="Genomic_DNA"/>
</dbReference>
<dbReference type="AlphaFoldDB" id="A0A9P8UG55"/>
<keyword evidence="10" id="KW-0961">Cell wall biogenesis/degradation</keyword>
<feature type="signal peptide" evidence="15">
    <location>
        <begin position="1"/>
        <end position="16"/>
    </location>
</feature>
<evidence type="ECO:0000256" key="8">
    <source>
        <dbReference type="ARBA" id="ARBA00023277"/>
    </source>
</evidence>
<protein>
    <submittedName>
        <fullName evidence="16">Extracellular exo-polygalacturonase</fullName>
    </submittedName>
</protein>
<dbReference type="GO" id="GO:0004650">
    <property type="term" value="F:polygalacturonase activity"/>
    <property type="evidence" value="ECO:0007669"/>
    <property type="project" value="InterPro"/>
</dbReference>
<keyword evidence="9 14" id="KW-0326">Glycosidase</keyword>
<evidence type="ECO:0000256" key="3">
    <source>
        <dbReference type="ARBA" id="ARBA00022525"/>
    </source>
</evidence>
<evidence type="ECO:0000256" key="15">
    <source>
        <dbReference type="SAM" id="SignalP"/>
    </source>
</evidence>
<evidence type="ECO:0000256" key="1">
    <source>
        <dbReference type="ARBA" id="ARBA00004613"/>
    </source>
</evidence>
<dbReference type="GeneID" id="70125141"/>
<organism evidence="16 17">
    <name type="scientific">Truncatella angustata</name>
    <dbReference type="NCBI Taxonomy" id="152316"/>
    <lineage>
        <taxon>Eukaryota</taxon>
        <taxon>Fungi</taxon>
        <taxon>Dikarya</taxon>
        <taxon>Ascomycota</taxon>
        <taxon>Pezizomycotina</taxon>
        <taxon>Sordariomycetes</taxon>
        <taxon>Xylariomycetidae</taxon>
        <taxon>Amphisphaeriales</taxon>
        <taxon>Sporocadaceae</taxon>
        <taxon>Truncatella</taxon>
    </lineage>
</organism>
<evidence type="ECO:0000313" key="16">
    <source>
        <dbReference type="EMBL" id="KAH6651580.1"/>
    </source>
</evidence>
<dbReference type="GO" id="GO:0071555">
    <property type="term" value="P:cell wall organization"/>
    <property type="evidence" value="ECO:0007669"/>
    <property type="project" value="UniProtKB-KW"/>
</dbReference>
<evidence type="ECO:0000256" key="11">
    <source>
        <dbReference type="ARBA" id="ARBA00023326"/>
    </source>
</evidence>
<evidence type="ECO:0000256" key="5">
    <source>
        <dbReference type="ARBA" id="ARBA00022737"/>
    </source>
</evidence>
<evidence type="ECO:0000256" key="2">
    <source>
        <dbReference type="ARBA" id="ARBA00008834"/>
    </source>
</evidence>
<dbReference type="Gene3D" id="2.160.20.10">
    <property type="entry name" value="Single-stranded right-handed beta-helix, Pectin lyase-like"/>
    <property type="match status" value="1"/>
</dbReference>
<feature type="chain" id="PRO_5040363789" evidence="15">
    <location>
        <begin position="17"/>
        <end position="405"/>
    </location>
</feature>
<keyword evidence="3" id="KW-0964">Secreted</keyword>
<accession>A0A9P8UG55</accession>
<proteinExistence type="inferred from homology"/>
<keyword evidence="17" id="KW-1185">Reference proteome</keyword>
<keyword evidence="7" id="KW-0325">Glycoprotein</keyword>
<comment type="subcellular location">
    <subcellularLocation>
        <location evidence="1">Secreted</location>
    </subcellularLocation>
</comment>